<proteinExistence type="predicted"/>
<dbReference type="OrthoDB" id="341707at2"/>
<dbReference type="AlphaFoldDB" id="A0A6N4Q5Z2"/>
<dbReference type="RefSeq" id="WP_135636401.1">
    <property type="nucleotide sequence ID" value="NZ_RQFE01000031.1"/>
</dbReference>
<keyword evidence="2" id="KW-1185">Reference proteome</keyword>
<evidence type="ECO:0000313" key="1">
    <source>
        <dbReference type="EMBL" id="TGK67083.1"/>
    </source>
</evidence>
<reference evidence="1" key="1">
    <citation type="journal article" date="2019" name="PLoS Negl. Trop. Dis.">
        <title>Revisiting the worldwide diversity of Leptospira species in the environment.</title>
        <authorList>
            <person name="Vincent A.T."/>
            <person name="Schiettekatte O."/>
            <person name="Bourhy P."/>
            <person name="Veyrier F.J."/>
            <person name="Picardeau M."/>
        </authorList>
    </citation>
    <scope>NUCLEOTIDE SEQUENCE [LARGE SCALE GENOMIC DNA]</scope>
    <source>
        <strain evidence="1">201800293</strain>
    </source>
</reference>
<comment type="caution">
    <text evidence="1">The sequence shown here is derived from an EMBL/GenBank/DDBJ whole genome shotgun (WGS) entry which is preliminary data.</text>
</comment>
<organism evidence="1 2">
    <name type="scientific">Leptospira kanakyensis</name>
    <dbReference type="NCBI Taxonomy" id="2484968"/>
    <lineage>
        <taxon>Bacteria</taxon>
        <taxon>Pseudomonadati</taxon>
        <taxon>Spirochaetota</taxon>
        <taxon>Spirochaetia</taxon>
        <taxon>Leptospirales</taxon>
        <taxon>Leptospiraceae</taxon>
        <taxon>Leptospira</taxon>
    </lineage>
</organism>
<accession>A0A6N4Q5Z2</accession>
<name>A0A6N4Q5Z2_9LEPT</name>
<evidence type="ECO:0000313" key="2">
    <source>
        <dbReference type="Proteomes" id="UP000297239"/>
    </source>
</evidence>
<sequence length="139" mass="15535">MSIRSMLERGFRDTTNAAVTLLSKEVLPGKQGLNSKKEVSWKPIGSMECNWIWTNSDEDKSAGERQTYSAICQILTEDLGDIVITQDCRILRSAVALPDNLKNDNEHWLISTIHPAQELDGFSVRRVEVYKPKAGGNSV</sequence>
<protein>
    <submittedName>
        <fullName evidence="1">Uncharacterized protein</fullName>
    </submittedName>
</protein>
<gene>
    <name evidence="1" type="ORF">EHQ18_18465</name>
</gene>
<dbReference type="EMBL" id="RQFF01000037">
    <property type="protein sequence ID" value="TGK67083.1"/>
    <property type="molecule type" value="Genomic_DNA"/>
</dbReference>
<dbReference type="Proteomes" id="UP000297239">
    <property type="component" value="Unassembled WGS sequence"/>
</dbReference>